<keyword evidence="2" id="KW-1185">Reference proteome</keyword>
<proteinExistence type="predicted"/>
<reference evidence="1 2" key="1">
    <citation type="journal article" date="2021" name="bioRxiv">
        <title>Chromosome-scale and haplotype-resolved genome assembly of a tetraploid potato cultivar.</title>
        <authorList>
            <person name="Sun H."/>
            <person name="Jiao W.-B."/>
            <person name="Krause K."/>
            <person name="Campoy J.A."/>
            <person name="Goel M."/>
            <person name="Folz-Donahue K."/>
            <person name="Kukat C."/>
            <person name="Huettel B."/>
            <person name="Schneeberger K."/>
        </authorList>
    </citation>
    <scope>NUCLEOTIDE SEQUENCE [LARGE SCALE GENOMIC DNA]</scope>
    <source>
        <strain evidence="1">SolTubOtavaFocal</strain>
        <tissue evidence="1">Leaves</tissue>
    </source>
</reference>
<dbReference type="Proteomes" id="UP000826656">
    <property type="component" value="Unassembled WGS sequence"/>
</dbReference>
<dbReference type="EMBL" id="JAIVGD010000015">
    <property type="protein sequence ID" value="KAH0757650.1"/>
    <property type="molecule type" value="Genomic_DNA"/>
</dbReference>
<evidence type="ECO:0000313" key="1">
    <source>
        <dbReference type="EMBL" id="KAH0757650.1"/>
    </source>
</evidence>
<name>A0ABQ7V0N8_SOLTU</name>
<accession>A0ABQ7V0N8</accession>
<organism evidence="1 2">
    <name type="scientific">Solanum tuberosum</name>
    <name type="common">Potato</name>
    <dbReference type="NCBI Taxonomy" id="4113"/>
    <lineage>
        <taxon>Eukaryota</taxon>
        <taxon>Viridiplantae</taxon>
        <taxon>Streptophyta</taxon>
        <taxon>Embryophyta</taxon>
        <taxon>Tracheophyta</taxon>
        <taxon>Spermatophyta</taxon>
        <taxon>Magnoliopsida</taxon>
        <taxon>eudicotyledons</taxon>
        <taxon>Gunneridae</taxon>
        <taxon>Pentapetalae</taxon>
        <taxon>asterids</taxon>
        <taxon>lamiids</taxon>
        <taxon>Solanales</taxon>
        <taxon>Solanaceae</taxon>
        <taxon>Solanoideae</taxon>
        <taxon>Solaneae</taxon>
        <taxon>Solanum</taxon>
    </lineage>
</organism>
<evidence type="ECO:0000313" key="2">
    <source>
        <dbReference type="Proteomes" id="UP000826656"/>
    </source>
</evidence>
<sequence>MAAIYRSMKVAPSRSLAQPTSSMDITMLHRELDVERRRGPSHDHLFARMWKTMKVMFSLISPKDLQELPFMSKAKTGDSAP</sequence>
<gene>
    <name evidence="1" type="ORF">KY290_021143</name>
</gene>
<protein>
    <submittedName>
        <fullName evidence="1">Uncharacterized protein</fullName>
    </submittedName>
</protein>
<comment type="caution">
    <text evidence="1">The sequence shown here is derived from an EMBL/GenBank/DDBJ whole genome shotgun (WGS) entry which is preliminary data.</text>
</comment>